<dbReference type="EMBL" id="JAHUTI010040846">
    <property type="protein sequence ID" value="MED6245553.1"/>
    <property type="molecule type" value="Genomic_DNA"/>
</dbReference>
<name>A0ABU7B597_9TELE</name>
<protein>
    <recommendedName>
        <fullName evidence="3">Secreted protein</fullName>
    </recommendedName>
</protein>
<keyword evidence="2" id="KW-1185">Reference proteome</keyword>
<evidence type="ECO:0000313" key="2">
    <source>
        <dbReference type="Proteomes" id="UP001345963"/>
    </source>
</evidence>
<evidence type="ECO:0000313" key="1">
    <source>
        <dbReference type="EMBL" id="MED6245553.1"/>
    </source>
</evidence>
<organism evidence="1 2">
    <name type="scientific">Ataeniobius toweri</name>
    <dbReference type="NCBI Taxonomy" id="208326"/>
    <lineage>
        <taxon>Eukaryota</taxon>
        <taxon>Metazoa</taxon>
        <taxon>Chordata</taxon>
        <taxon>Craniata</taxon>
        <taxon>Vertebrata</taxon>
        <taxon>Euteleostomi</taxon>
        <taxon>Actinopterygii</taxon>
        <taxon>Neopterygii</taxon>
        <taxon>Teleostei</taxon>
        <taxon>Neoteleostei</taxon>
        <taxon>Acanthomorphata</taxon>
        <taxon>Ovalentaria</taxon>
        <taxon>Atherinomorphae</taxon>
        <taxon>Cyprinodontiformes</taxon>
        <taxon>Goodeidae</taxon>
        <taxon>Ataeniobius</taxon>
    </lineage>
</organism>
<accession>A0ABU7B597</accession>
<reference evidence="1 2" key="1">
    <citation type="submission" date="2021-07" db="EMBL/GenBank/DDBJ databases">
        <authorList>
            <person name="Palmer J.M."/>
        </authorList>
    </citation>
    <scope>NUCLEOTIDE SEQUENCE [LARGE SCALE GENOMIC DNA]</scope>
    <source>
        <strain evidence="1 2">AT_MEX2019</strain>
        <tissue evidence="1">Muscle</tissue>
    </source>
</reference>
<gene>
    <name evidence="1" type="ORF">ATANTOWER_004671</name>
</gene>
<comment type="caution">
    <text evidence="1">The sequence shown here is derived from an EMBL/GenBank/DDBJ whole genome shotgun (WGS) entry which is preliminary data.</text>
</comment>
<proteinExistence type="predicted"/>
<sequence>MKFVLLVFLYYLFVFPIHSLYPLLPYRVAGKLSPAVYGRDAGYTLGRSPVHHRATQDKQPCTHSFTPKGILERPIILTVMSLDYGRKLEYPERTHACMGRTCKLHAERPQTGLEPRTFSLQDNRATNCTTMQP</sequence>
<evidence type="ECO:0008006" key="3">
    <source>
        <dbReference type="Google" id="ProtNLM"/>
    </source>
</evidence>
<dbReference type="Proteomes" id="UP001345963">
    <property type="component" value="Unassembled WGS sequence"/>
</dbReference>